<accession>A2BL70</accession>
<evidence type="ECO:0000313" key="5">
    <source>
        <dbReference type="Proteomes" id="UP000002593"/>
    </source>
</evidence>
<evidence type="ECO:0000256" key="1">
    <source>
        <dbReference type="ARBA" id="ARBA00022723"/>
    </source>
</evidence>
<keyword evidence="1" id="KW-0479">Metal-binding</keyword>
<dbReference type="Proteomes" id="UP000002593">
    <property type="component" value="Chromosome"/>
</dbReference>
<keyword evidence="5" id="KW-1185">Reference proteome</keyword>
<evidence type="ECO:0000256" key="2">
    <source>
        <dbReference type="ARBA" id="ARBA00022801"/>
    </source>
</evidence>
<organism evidence="4 5">
    <name type="scientific">Hyperthermus butylicus (strain DSM 5456 / JCM 9403 / PLM1-5)</name>
    <dbReference type="NCBI Taxonomy" id="415426"/>
    <lineage>
        <taxon>Archaea</taxon>
        <taxon>Thermoproteota</taxon>
        <taxon>Thermoprotei</taxon>
        <taxon>Desulfurococcales</taxon>
        <taxon>Pyrodictiaceae</taxon>
        <taxon>Hyperthermus</taxon>
    </lineage>
</organism>
<feature type="domain" description="HD" evidence="3">
    <location>
        <begin position="13"/>
        <end position="166"/>
    </location>
</feature>
<dbReference type="EMBL" id="CP000493">
    <property type="protein sequence ID" value="ABM80731.1"/>
    <property type="molecule type" value="Genomic_DNA"/>
</dbReference>
<dbReference type="Gene3D" id="1.10.3210.10">
    <property type="entry name" value="Hypothetical protein af1432"/>
    <property type="match status" value="1"/>
</dbReference>
<dbReference type="STRING" id="415426.Hbut_0880"/>
<dbReference type="GO" id="GO:0002953">
    <property type="term" value="F:5'-deoxynucleotidase activity"/>
    <property type="evidence" value="ECO:0007669"/>
    <property type="project" value="InterPro"/>
</dbReference>
<dbReference type="RefSeq" id="WP_011822049.1">
    <property type="nucleotide sequence ID" value="NC_008818.1"/>
</dbReference>
<proteinExistence type="predicted"/>
<protein>
    <submittedName>
        <fullName evidence="4">Hydrolase of HD superfamily</fullName>
    </submittedName>
</protein>
<dbReference type="PANTHER" id="PTHR11845">
    <property type="entry name" value="5'-DEOXYNUCLEOTIDASE HDDC2"/>
    <property type="match status" value="1"/>
</dbReference>
<dbReference type="EnsemblBacteria" id="ABM80731">
    <property type="protein sequence ID" value="ABM80731"/>
    <property type="gene ID" value="Hbut_0880"/>
</dbReference>
<dbReference type="eggNOG" id="arCOG04311">
    <property type="taxonomic scope" value="Archaea"/>
</dbReference>
<dbReference type="InterPro" id="IPR006674">
    <property type="entry name" value="HD_domain"/>
</dbReference>
<dbReference type="HOGENOM" id="CLU_039453_4_2_2"/>
<dbReference type="KEGG" id="hbu:Hbut_0880"/>
<dbReference type="AlphaFoldDB" id="A2BL70"/>
<dbReference type="GO" id="GO:0005737">
    <property type="term" value="C:cytoplasm"/>
    <property type="evidence" value="ECO:0007669"/>
    <property type="project" value="TreeGrafter"/>
</dbReference>
<dbReference type="GeneID" id="4782806"/>
<evidence type="ECO:0000313" key="4">
    <source>
        <dbReference type="EMBL" id="ABM80731.1"/>
    </source>
</evidence>
<name>A2BL70_HYPBU</name>
<dbReference type="SUPFAM" id="SSF109604">
    <property type="entry name" value="HD-domain/PDEase-like"/>
    <property type="match status" value="1"/>
</dbReference>
<dbReference type="Pfam" id="PF13023">
    <property type="entry name" value="HD_3"/>
    <property type="match status" value="1"/>
</dbReference>
<dbReference type="InterPro" id="IPR039356">
    <property type="entry name" value="YfbR/HDDC2"/>
</dbReference>
<keyword evidence="2 4" id="KW-0378">Hydrolase</keyword>
<dbReference type="GO" id="GO:0046872">
    <property type="term" value="F:metal ion binding"/>
    <property type="evidence" value="ECO:0007669"/>
    <property type="project" value="UniProtKB-KW"/>
</dbReference>
<reference evidence="4 5" key="1">
    <citation type="journal article" date="2007" name="Archaea">
        <title>The genome of Hyperthermus butylicus: a sulfur-reducing, peptide fermenting, neutrophilic Crenarchaeote growing up to 108 degrees C.</title>
        <authorList>
            <person name="Brugger K."/>
            <person name="Chen L."/>
            <person name="Stark M."/>
            <person name="Zibat A."/>
            <person name="Redder P."/>
            <person name="Ruepp A."/>
            <person name="Awayez M."/>
            <person name="She Q."/>
            <person name="Garrett R.A."/>
            <person name="Klenk H.P."/>
        </authorList>
    </citation>
    <scope>NUCLEOTIDE SEQUENCE [LARGE SCALE GENOMIC DNA]</scope>
    <source>
        <strain evidence="5">DSM 5456 / JCM 9403 / PLM1-5</strain>
    </source>
</reference>
<dbReference type="OrthoDB" id="46088at2157"/>
<gene>
    <name evidence="4" type="ordered locus">Hbut_0880</name>
</gene>
<sequence>MNYMKLERLAKIVEALKTTPRTGWLLRGVYPAIAETIAAHMYESAVLALMLGEELRSCGIEVDPQHAAAVAIVHDAAEAIVGDIVKYTAEAMGKELKERIEVEAARKEIPSVLLLKLLEEYVAQNTMESELVKIAEMLSTLIQSLRYIQHGFSSVSEIACSTAQGIDKILNGDIRLACLRKTLQRYIDMGLRYCSKK</sequence>
<evidence type="ECO:0000259" key="3">
    <source>
        <dbReference type="Pfam" id="PF13023"/>
    </source>
</evidence>
<dbReference type="PANTHER" id="PTHR11845:SF13">
    <property type="entry name" value="5'-DEOXYNUCLEOTIDASE HDDC2"/>
    <property type="match status" value="1"/>
</dbReference>